<evidence type="ECO:0000313" key="4">
    <source>
        <dbReference type="EMBL" id="SHO60057.1"/>
    </source>
</evidence>
<feature type="transmembrane region" description="Helical" evidence="2">
    <location>
        <begin position="44"/>
        <end position="62"/>
    </location>
</feature>
<dbReference type="EMBL" id="FRXN01000001">
    <property type="protein sequence ID" value="SHO60057.1"/>
    <property type="molecule type" value="Genomic_DNA"/>
</dbReference>
<keyword evidence="2" id="KW-0472">Membrane</keyword>
<dbReference type="InterPro" id="IPR010559">
    <property type="entry name" value="Sig_transdc_His_kin_internal"/>
</dbReference>
<dbReference type="AlphaFoldDB" id="A0A1M7Z535"/>
<keyword evidence="2" id="KW-0812">Transmembrane</keyword>
<sequence length="372" mass="42488">MKFIRSWWLHFFGGVAFLLVPVILSPQPPEVSRFALDPATIQELFSNALMLGFFYLNYFLLIPKFFQKGHYLIYFLWVGISFLLIIGIPEVVFSNEPGGNIPALNHNPPPKPNSEFRPDRGPGHQPPGFGAGPNSFLDKLFPWEELASYAYQLLLFSVVVMFSILLRLREALFQTEQAKSKAEIGSLKNQINPHFLFNTLNSIYALSIREKADKTGESVMKLSKMMRYVVSDSMEDRVSLESEIQYIENYLELQKLRLPIDFSLDYKKKGSFAGKKIAPLILISFVENAFKHGVSPEETGEVKIILETQGDEFILMVQNKIVSHQLAQHEKSGFGLGNTLSRLKLIYGDKQELEIGERNSYFRVHLRINLEC</sequence>
<dbReference type="PANTHER" id="PTHR34220:SF7">
    <property type="entry name" value="SENSOR HISTIDINE KINASE YPDA"/>
    <property type="match status" value="1"/>
</dbReference>
<feature type="transmembrane region" description="Helical" evidence="2">
    <location>
        <begin position="71"/>
        <end position="88"/>
    </location>
</feature>
<keyword evidence="4" id="KW-0418">Kinase</keyword>
<name>A0A1M7Z535_9BACT</name>
<dbReference type="SUPFAM" id="SSF55874">
    <property type="entry name" value="ATPase domain of HSP90 chaperone/DNA topoisomerase II/histidine kinase"/>
    <property type="match status" value="1"/>
</dbReference>
<dbReference type="Gene3D" id="3.30.565.10">
    <property type="entry name" value="Histidine kinase-like ATPase, C-terminal domain"/>
    <property type="match status" value="1"/>
</dbReference>
<organism evidence="4 5">
    <name type="scientific">Algoriphagus zhangzhouensis</name>
    <dbReference type="NCBI Taxonomy" id="1073327"/>
    <lineage>
        <taxon>Bacteria</taxon>
        <taxon>Pseudomonadati</taxon>
        <taxon>Bacteroidota</taxon>
        <taxon>Cytophagia</taxon>
        <taxon>Cytophagales</taxon>
        <taxon>Cyclobacteriaceae</taxon>
        <taxon>Algoriphagus</taxon>
    </lineage>
</organism>
<dbReference type="Proteomes" id="UP000184609">
    <property type="component" value="Unassembled WGS sequence"/>
</dbReference>
<feature type="domain" description="Signal transduction histidine kinase internal region" evidence="3">
    <location>
        <begin position="182"/>
        <end position="259"/>
    </location>
</feature>
<dbReference type="STRING" id="1073327.SAMN04488108_0543"/>
<keyword evidence="4" id="KW-0808">Transferase</keyword>
<feature type="transmembrane region" description="Helical" evidence="2">
    <location>
        <begin position="7"/>
        <end position="24"/>
    </location>
</feature>
<evidence type="ECO:0000259" key="3">
    <source>
        <dbReference type="Pfam" id="PF06580"/>
    </source>
</evidence>
<dbReference type="GO" id="GO:0000155">
    <property type="term" value="F:phosphorelay sensor kinase activity"/>
    <property type="evidence" value="ECO:0007669"/>
    <property type="project" value="InterPro"/>
</dbReference>
<reference evidence="5" key="1">
    <citation type="submission" date="2016-12" db="EMBL/GenBank/DDBJ databases">
        <authorList>
            <person name="Varghese N."/>
            <person name="Submissions S."/>
        </authorList>
    </citation>
    <scope>NUCLEOTIDE SEQUENCE [LARGE SCALE GENOMIC DNA]</scope>
    <source>
        <strain evidence="5">DSM 25035</strain>
    </source>
</reference>
<dbReference type="InterPro" id="IPR050640">
    <property type="entry name" value="Bact_2-comp_sensor_kinase"/>
</dbReference>
<evidence type="ECO:0000313" key="5">
    <source>
        <dbReference type="Proteomes" id="UP000184609"/>
    </source>
</evidence>
<feature type="transmembrane region" description="Helical" evidence="2">
    <location>
        <begin position="149"/>
        <end position="168"/>
    </location>
</feature>
<dbReference type="PANTHER" id="PTHR34220">
    <property type="entry name" value="SENSOR HISTIDINE KINASE YPDA"/>
    <property type="match status" value="1"/>
</dbReference>
<gene>
    <name evidence="4" type="ORF">SAMN04488108_0543</name>
</gene>
<keyword evidence="5" id="KW-1185">Reference proteome</keyword>
<dbReference type="GO" id="GO:0016020">
    <property type="term" value="C:membrane"/>
    <property type="evidence" value="ECO:0007669"/>
    <property type="project" value="InterPro"/>
</dbReference>
<feature type="region of interest" description="Disordered" evidence="1">
    <location>
        <begin position="102"/>
        <end position="128"/>
    </location>
</feature>
<keyword evidence="2" id="KW-1133">Transmembrane helix</keyword>
<dbReference type="RefSeq" id="WP_073570200.1">
    <property type="nucleotide sequence ID" value="NZ_FRXN01000001.1"/>
</dbReference>
<dbReference type="OrthoDB" id="9792992at2"/>
<dbReference type="InterPro" id="IPR036890">
    <property type="entry name" value="HATPase_C_sf"/>
</dbReference>
<accession>A0A1M7Z535</accession>
<proteinExistence type="predicted"/>
<dbReference type="Pfam" id="PF06580">
    <property type="entry name" value="His_kinase"/>
    <property type="match status" value="1"/>
</dbReference>
<evidence type="ECO:0000256" key="1">
    <source>
        <dbReference type="SAM" id="MobiDB-lite"/>
    </source>
</evidence>
<protein>
    <submittedName>
        <fullName evidence="4">Histidine kinase</fullName>
    </submittedName>
</protein>
<evidence type="ECO:0000256" key="2">
    <source>
        <dbReference type="SAM" id="Phobius"/>
    </source>
</evidence>